<evidence type="ECO:0000256" key="1">
    <source>
        <dbReference type="SAM" id="MobiDB-lite"/>
    </source>
</evidence>
<evidence type="ECO:0000256" key="2">
    <source>
        <dbReference type="SAM" id="SignalP"/>
    </source>
</evidence>
<evidence type="ECO:0000313" key="5">
    <source>
        <dbReference type="Proteomes" id="UP000441102"/>
    </source>
</evidence>
<organism evidence="3 5">
    <name type="scientific">Brucella anthropi</name>
    <name type="common">Ochrobactrum anthropi</name>
    <dbReference type="NCBI Taxonomy" id="529"/>
    <lineage>
        <taxon>Bacteria</taxon>
        <taxon>Pseudomonadati</taxon>
        <taxon>Pseudomonadota</taxon>
        <taxon>Alphaproteobacteria</taxon>
        <taxon>Hyphomicrobiales</taxon>
        <taxon>Brucellaceae</taxon>
        <taxon>Brucella/Ochrobactrum group</taxon>
        <taxon>Brucella</taxon>
    </lineage>
</organism>
<feature type="chain" id="PRO_5044363318" evidence="2">
    <location>
        <begin position="29"/>
        <end position="248"/>
    </location>
</feature>
<keyword evidence="2" id="KW-0732">Signal</keyword>
<dbReference type="RefSeq" id="WP_010657834.1">
    <property type="nucleotide sequence ID" value="NZ_CP044970.1"/>
</dbReference>
<accession>A0A011UN29</accession>
<name>A0A011UN29_BRUAN</name>
<reference evidence="3 5" key="1">
    <citation type="submission" date="2019-09" db="EMBL/GenBank/DDBJ databases">
        <title>Taxonomic organization of the family Brucellaceae based on a phylogenomic approach.</title>
        <authorList>
            <person name="Leclercq S."/>
            <person name="Cloeckaert A."/>
            <person name="Zygmunt M.S."/>
        </authorList>
    </citation>
    <scope>NUCLEOTIDE SEQUENCE [LARGE SCALE GENOMIC DNA]</scope>
    <source>
        <strain evidence="3 5">CCUG 34461</strain>
    </source>
</reference>
<feature type="region of interest" description="Disordered" evidence="1">
    <location>
        <begin position="222"/>
        <end position="248"/>
    </location>
</feature>
<reference evidence="4" key="2">
    <citation type="submission" date="2020-09" db="EMBL/GenBank/DDBJ databases">
        <authorList>
            <person name="Dalcin Martins P."/>
        </authorList>
    </citation>
    <scope>NUCLEOTIDE SEQUENCE</scope>
    <source>
        <strain evidence="4">MAG47</strain>
    </source>
</reference>
<dbReference type="EMBL" id="WBWX01000002">
    <property type="protein sequence ID" value="KAB2801445.1"/>
    <property type="molecule type" value="Genomic_DNA"/>
</dbReference>
<dbReference type="Pfam" id="PF10938">
    <property type="entry name" value="YfdX"/>
    <property type="match status" value="1"/>
</dbReference>
<feature type="signal peptide" evidence="2">
    <location>
        <begin position="1"/>
        <end position="28"/>
    </location>
</feature>
<dbReference type="Gene3D" id="6.10.250.2140">
    <property type="match status" value="1"/>
</dbReference>
<dbReference type="GeneID" id="61316245"/>
<dbReference type="InterPro" id="IPR021236">
    <property type="entry name" value="Uncharacterised_YfdX"/>
</dbReference>
<gene>
    <name evidence="3" type="ORF">F9L06_07075</name>
    <name evidence="4" type="ORF">IH622_00785</name>
</gene>
<sequence length="248" mass="26204">MISRTTTLTAMLLSTALLSASFAVPSFAESAAKPNAPATESTKAAQQDAIKKLDAISGDGLAAVRGVTLARLAIFQGTPDQAKVILSTVKDDLDKAQKDTPSLLDKMKAAGAPADEVAEVQSGTLPVDMEVGVVDDYKLTPEKAAHLKKANEHIQHGRKKEAQDELKLADVDLVITETTANLPAIDKDVDLALEQLGNGKYYDANLTLIKAEHMVTIRSNMSVDNKKDTGKTANAPADAKPTDAAKKS</sequence>
<dbReference type="Proteomes" id="UP000441102">
    <property type="component" value="Unassembled WGS sequence"/>
</dbReference>
<dbReference type="EMBL" id="JACZKO010000002">
    <property type="protein sequence ID" value="MBE0559356.1"/>
    <property type="molecule type" value="Genomic_DNA"/>
</dbReference>
<dbReference type="AlphaFoldDB" id="A0A011UN29"/>
<proteinExistence type="predicted"/>
<evidence type="ECO:0000313" key="3">
    <source>
        <dbReference type="EMBL" id="KAB2801445.1"/>
    </source>
</evidence>
<dbReference type="Proteomes" id="UP000642265">
    <property type="component" value="Unassembled WGS sequence"/>
</dbReference>
<protein>
    <submittedName>
        <fullName evidence="3">YfdX family protein</fullName>
    </submittedName>
</protein>
<comment type="caution">
    <text evidence="3">The sequence shown here is derived from an EMBL/GenBank/DDBJ whole genome shotgun (WGS) entry which is preliminary data.</text>
</comment>
<dbReference type="Gene3D" id="1.20.120.1940">
    <property type="entry name" value="YfdX protein domain"/>
    <property type="match status" value="1"/>
</dbReference>
<evidence type="ECO:0000313" key="4">
    <source>
        <dbReference type="EMBL" id="MBE0559356.1"/>
    </source>
</evidence>
<reference evidence="4" key="3">
    <citation type="submission" date="2020-10" db="EMBL/GenBank/DDBJ databases">
        <title>Enrichment of novel Verrucomicrobia, Bacteroidetes and Krumholzibacteria in an oxygen-limited, methane- and iron-fed bioreactor inoculated with Bothnian Sea sediments.</title>
        <authorList>
            <person name="Martins P.D."/>
            <person name="de Jong A."/>
            <person name="Lenstra W.K."/>
            <person name="van Helmond N.A.G.M."/>
            <person name="Slomp C.P."/>
            <person name="Jetten M.S.M."/>
            <person name="Welte C.U."/>
            <person name="Rasigraf O."/>
        </authorList>
    </citation>
    <scope>NUCLEOTIDE SEQUENCE</scope>
    <source>
        <strain evidence="4">MAG47</strain>
    </source>
</reference>